<accession>A0AAN7ZX25</accession>
<evidence type="ECO:0000256" key="1">
    <source>
        <dbReference type="SAM" id="MobiDB-lite"/>
    </source>
</evidence>
<evidence type="ECO:0000313" key="3">
    <source>
        <dbReference type="Proteomes" id="UP001310594"/>
    </source>
</evidence>
<feature type="region of interest" description="Disordered" evidence="1">
    <location>
        <begin position="501"/>
        <end position="545"/>
    </location>
</feature>
<evidence type="ECO:0000313" key="2">
    <source>
        <dbReference type="EMBL" id="KAK5694031.1"/>
    </source>
</evidence>
<comment type="caution">
    <text evidence="2">The sequence shown here is derived from an EMBL/GenBank/DDBJ whole genome shotgun (WGS) entry which is preliminary data.</text>
</comment>
<reference evidence="2" key="1">
    <citation type="submission" date="2023-08" db="EMBL/GenBank/DDBJ databases">
        <title>Black Yeasts Isolated from many extreme environments.</title>
        <authorList>
            <person name="Coleine C."/>
            <person name="Stajich J.E."/>
            <person name="Selbmann L."/>
        </authorList>
    </citation>
    <scope>NUCLEOTIDE SEQUENCE</scope>
    <source>
        <strain evidence="2">CCFEE 5810</strain>
    </source>
</reference>
<dbReference type="EMBL" id="JAVRQU010000016">
    <property type="protein sequence ID" value="KAK5694031.1"/>
    <property type="molecule type" value="Genomic_DNA"/>
</dbReference>
<dbReference type="AlphaFoldDB" id="A0AAN7ZX25"/>
<gene>
    <name evidence="2" type="ORF">LTR97_009649</name>
</gene>
<name>A0AAN7ZX25_9PEZI</name>
<evidence type="ECO:0008006" key="4">
    <source>
        <dbReference type="Google" id="ProtNLM"/>
    </source>
</evidence>
<protein>
    <recommendedName>
        <fullName evidence="4">Histone chaperone RTT106/FACT complex subunit SPT16-like middle domain-containing protein</fullName>
    </recommendedName>
</protein>
<dbReference type="Proteomes" id="UP001310594">
    <property type="component" value="Unassembled WGS sequence"/>
</dbReference>
<proteinExistence type="predicted"/>
<feature type="compositionally biased region" description="Basic and acidic residues" evidence="1">
    <location>
        <begin position="529"/>
        <end position="545"/>
    </location>
</feature>
<organism evidence="2 3">
    <name type="scientific">Elasticomyces elasticus</name>
    <dbReference type="NCBI Taxonomy" id="574655"/>
    <lineage>
        <taxon>Eukaryota</taxon>
        <taxon>Fungi</taxon>
        <taxon>Dikarya</taxon>
        <taxon>Ascomycota</taxon>
        <taxon>Pezizomycotina</taxon>
        <taxon>Dothideomycetes</taxon>
        <taxon>Dothideomycetidae</taxon>
        <taxon>Mycosphaerellales</taxon>
        <taxon>Teratosphaeriaceae</taxon>
        <taxon>Elasticomyces</taxon>
    </lineage>
</organism>
<sequence>MPQHLDTPKKSKILGAKEFLEHLKETADEDGKVNLRKLRGGGPAIAACFGTSKQNVSNIVTKGRERRTLEQETRGGFRGDDAKATAATKTATKKAGVNNKVPAGQTGLGLKGVRSTMRRCSIWPKASLSEVQEKTALESDWTRQYDQGISVLDERMSGMGCGRYIFGTKDNLRFTSPYSGGMRIEISDGFSPGKPVGSDGSGGSLRMSGPEFWYGTIGKIGGVEHGSPLQFLIPFRHIEAIIVRTIHTKATKQRPSEPKHTVTIIPTGAAGVSSIKRELPQIIEFEMPVRAKDEGLSGRIGAAEQPDAGNETYLAAFITACKRQLKLFDKQVVEVDVEQAEKDNLAFPMRWERDEHSTLGNKGEDKGMLFFLPGGAFFASETRKADGTPKHIYIPLEPGAQLASSIWLVVHKTLRDEMLARMDIWFSGMTDSAYWTEKDRVAADSAPKRPRKVAAATATELRSGEVELCSDADPDNNNIIVLTGLRFDMLDKLSKYIQERYVTPDGEGKPGKENTSPQPETARGKKRRRDEDGRGGQPREVKFDVKSMLWSDKEYTELVTMGKHEG</sequence>